<dbReference type="Proteomes" id="UP000295210">
    <property type="component" value="Unassembled WGS sequence"/>
</dbReference>
<comment type="catalytic activity">
    <reaction evidence="9">
        <text>Typically cleaves a -Gly-|-Phe- bond to release an N-terminal, basic peptide of 5-8 residues from type IV prepilin, and then N-methylates the new N-terminal amino group, the methyl donor being S-adenosyl-L-methionine.</text>
        <dbReference type="EC" id="3.4.23.43"/>
    </reaction>
</comment>
<dbReference type="GO" id="GO:0004190">
    <property type="term" value="F:aspartic-type endopeptidase activity"/>
    <property type="evidence" value="ECO:0007669"/>
    <property type="project" value="UniProtKB-EC"/>
</dbReference>
<feature type="transmembrane region" description="Helical" evidence="10">
    <location>
        <begin position="157"/>
        <end position="177"/>
    </location>
</feature>
<sequence>MQNESLNTVLTIFAGLFGLAFGSFLNVCIARLPLHESIVRPRSRCPQCRAQLSDRDNLPVVSWLLLRGRCRSCGKRIAVRYPAVELASAAIFAGFVAYGGLTAATVGGIVFCWMLLGLAVMDGETMVLPDAFTLPGIALGVVFAAIAGGWRGGLRSVLAAVGAVAVLLGIRAIYWALRRREGLGLGDAKLMAMIAAWLGAQLGLLALFMGVVSAAMYALGWLAVARPKGAGQLKLPLGVFLCAGAAYAYFFGGETVAWYLGLFHLG</sequence>
<keyword evidence="3" id="KW-1003">Cell membrane</keyword>
<keyword evidence="9" id="KW-0489">Methyltransferase</keyword>
<feature type="domain" description="Prepilin peptidase A24 N-terminal" evidence="12">
    <location>
        <begin position="16"/>
        <end position="95"/>
    </location>
</feature>
<dbReference type="GO" id="GO:0005886">
    <property type="term" value="C:plasma membrane"/>
    <property type="evidence" value="ECO:0007669"/>
    <property type="project" value="UniProtKB-SubCell"/>
</dbReference>
<feature type="transmembrane region" description="Helical" evidence="10">
    <location>
        <begin position="197"/>
        <end position="225"/>
    </location>
</feature>
<keyword evidence="9" id="KW-0645">Protease</keyword>
<feature type="transmembrane region" description="Helical" evidence="10">
    <location>
        <begin position="86"/>
        <end position="119"/>
    </location>
</feature>
<dbReference type="AlphaFoldDB" id="A0A4V2PV94"/>
<evidence type="ECO:0000259" key="11">
    <source>
        <dbReference type="Pfam" id="PF01478"/>
    </source>
</evidence>
<evidence type="ECO:0000256" key="7">
    <source>
        <dbReference type="ARBA" id="ARBA00023136"/>
    </source>
</evidence>
<evidence type="ECO:0000256" key="8">
    <source>
        <dbReference type="RuleBase" id="RU003793"/>
    </source>
</evidence>
<dbReference type="InterPro" id="IPR014032">
    <property type="entry name" value="Peptidase_A24A_bac"/>
</dbReference>
<evidence type="ECO:0000256" key="2">
    <source>
        <dbReference type="ARBA" id="ARBA00005801"/>
    </source>
</evidence>
<gene>
    <name evidence="13" type="ORF">C7378_1114</name>
</gene>
<feature type="domain" description="Prepilin type IV endopeptidase peptidase" evidence="11">
    <location>
        <begin position="109"/>
        <end position="219"/>
    </location>
</feature>
<dbReference type="PRINTS" id="PR00864">
    <property type="entry name" value="PREPILNPTASE"/>
</dbReference>
<accession>A0A4V2PV94</accession>
<dbReference type="Pfam" id="PF06750">
    <property type="entry name" value="A24_N_bact"/>
    <property type="match status" value="1"/>
</dbReference>
<evidence type="ECO:0000256" key="5">
    <source>
        <dbReference type="ARBA" id="ARBA00022692"/>
    </source>
</evidence>
<keyword evidence="6 10" id="KW-1133">Transmembrane helix</keyword>
<comment type="subcellular location">
    <subcellularLocation>
        <location evidence="1">Cell inner membrane</location>
        <topology evidence="1">Multi-pass membrane protein</topology>
    </subcellularLocation>
    <subcellularLocation>
        <location evidence="9">Cell membrane</location>
        <topology evidence="9">Multi-pass membrane protein</topology>
    </subcellularLocation>
</comment>
<dbReference type="GO" id="GO:0008168">
    <property type="term" value="F:methyltransferase activity"/>
    <property type="evidence" value="ECO:0007669"/>
    <property type="project" value="UniProtKB-KW"/>
</dbReference>
<evidence type="ECO:0000256" key="6">
    <source>
        <dbReference type="ARBA" id="ARBA00022989"/>
    </source>
</evidence>
<comment type="similarity">
    <text evidence="2 8">Belongs to the peptidase A24 family.</text>
</comment>
<feature type="transmembrane region" description="Helical" evidence="10">
    <location>
        <begin position="237"/>
        <end position="260"/>
    </location>
</feature>
<dbReference type="EC" id="3.4.23.43" evidence="9"/>
<dbReference type="EMBL" id="SMGK01000002">
    <property type="protein sequence ID" value="TCK73501.1"/>
    <property type="molecule type" value="Genomic_DNA"/>
</dbReference>
<proteinExistence type="inferred from homology"/>
<dbReference type="InterPro" id="IPR010627">
    <property type="entry name" value="Prepilin_pept_A24_N"/>
</dbReference>
<dbReference type="PANTHER" id="PTHR30487:SF0">
    <property type="entry name" value="PREPILIN LEADER PEPTIDASE_N-METHYLTRANSFERASE-RELATED"/>
    <property type="match status" value="1"/>
</dbReference>
<keyword evidence="4" id="KW-0997">Cell inner membrane</keyword>
<dbReference type="GO" id="GO:0032259">
    <property type="term" value="P:methylation"/>
    <property type="evidence" value="ECO:0007669"/>
    <property type="project" value="UniProtKB-KW"/>
</dbReference>
<evidence type="ECO:0000256" key="9">
    <source>
        <dbReference type="RuleBase" id="RU003794"/>
    </source>
</evidence>
<evidence type="ECO:0000256" key="4">
    <source>
        <dbReference type="ARBA" id="ARBA00022519"/>
    </source>
</evidence>
<evidence type="ECO:0000313" key="14">
    <source>
        <dbReference type="Proteomes" id="UP000295210"/>
    </source>
</evidence>
<evidence type="ECO:0000256" key="10">
    <source>
        <dbReference type="SAM" id="Phobius"/>
    </source>
</evidence>
<feature type="transmembrane region" description="Helical" evidence="10">
    <location>
        <begin position="12"/>
        <end position="34"/>
    </location>
</feature>
<dbReference type="InterPro" id="IPR050882">
    <property type="entry name" value="Prepilin_peptidase/N-MTase"/>
</dbReference>
<keyword evidence="7 10" id="KW-0472">Membrane</keyword>
<feature type="transmembrane region" description="Helical" evidence="10">
    <location>
        <begin position="131"/>
        <end position="150"/>
    </location>
</feature>
<evidence type="ECO:0000256" key="3">
    <source>
        <dbReference type="ARBA" id="ARBA00022475"/>
    </source>
</evidence>
<keyword evidence="5 9" id="KW-0812">Transmembrane</keyword>
<dbReference type="Pfam" id="PF01478">
    <property type="entry name" value="Peptidase_A24"/>
    <property type="match status" value="1"/>
</dbReference>
<comment type="caution">
    <text evidence="13">The sequence shown here is derived from an EMBL/GenBank/DDBJ whole genome shotgun (WGS) entry which is preliminary data.</text>
</comment>
<name>A0A4V2PV94_9BACT</name>
<dbReference type="PANTHER" id="PTHR30487">
    <property type="entry name" value="TYPE 4 PREPILIN-LIKE PROTEINS LEADER PEPTIDE-PROCESSING ENZYME"/>
    <property type="match status" value="1"/>
</dbReference>
<dbReference type="InterPro" id="IPR000045">
    <property type="entry name" value="Prepilin_IV_endopep_pep"/>
</dbReference>
<dbReference type="GO" id="GO:0006465">
    <property type="term" value="P:signal peptide processing"/>
    <property type="evidence" value="ECO:0007669"/>
    <property type="project" value="TreeGrafter"/>
</dbReference>
<keyword evidence="9" id="KW-0808">Transferase</keyword>
<dbReference type="Gene3D" id="1.20.120.1220">
    <property type="match status" value="1"/>
</dbReference>
<comment type="function">
    <text evidence="9">Plays an essential role in type IV pili and type II pseudopili formation by proteolytically removing the leader sequence from substrate proteins and subsequently monomethylating the alpha-amino group of the newly exposed N-terminal phenylalanine.</text>
</comment>
<keyword evidence="9" id="KW-0511">Multifunctional enzyme</keyword>
<reference evidence="13 14" key="1">
    <citation type="submission" date="2019-03" db="EMBL/GenBank/DDBJ databases">
        <title>Genomic Encyclopedia of Type Strains, Phase IV (KMG-IV): sequencing the most valuable type-strain genomes for metagenomic binning, comparative biology and taxonomic classification.</title>
        <authorList>
            <person name="Goeker M."/>
        </authorList>
    </citation>
    <scope>NUCLEOTIDE SEQUENCE [LARGE SCALE GENOMIC DNA]</scope>
    <source>
        <strain evidence="13 14">DSM 103428</strain>
    </source>
</reference>
<dbReference type="EC" id="2.1.1.-" evidence="9"/>
<evidence type="ECO:0000256" key="1">
    <source>
        <dbReference type="ARBA" id="ARBA00004429"/>
    </source>
</evidence>
<keyword evidence="9" id="KW-0378">Hydrolase</keyword>
<organism evidence="13 14">
    <name type="scientific">Acidipila rosea</name>
    <dbReference type="NCBI Taxonomy" id="768535"/>
    <lineage>
        <taxon>Bacteria</taxon>
        <taxon>Pseudomonadati</taxon>
        <taxon>Acidobacteriota</taxon>
        <taxon>Terriglobia</taxon>
        <taxon>Terriglobales</taxon>
        <taxon>Acidobacteriaceae</taxon>
        <taxon>Acidipila</taxon>
    </lineage>
</organism>
<protein>
    <recommendedName>
        <fullName evidence="9">Prepilin leader peptidase/N-methyltransferase</fullName>
        <ecNumber evidence="9">2.1.1.-</ecNumber>
        <ecNumber evidence="9">3.4.23.43</ecNumber>
    </recommendedName>
</protein>
<keyword evidence="14" id="KW-1185">Reference proteome</keyword>
<evidence type="ECO:0000313" key="13">
    <source>
        <dbReference type="EMBL" id="TCK73501.1"/>
    </source>
</evidence>
<evidence type="ECO:0000259" key="12">
    <source>
        <dbReference type="Pfam" id="PF06750"/>
    </source>
</evidence>